<organism evidence="2 3">
    <name type="scientific">Xanthomonas pisi</name>
    <dbReference type="NCBI Taxonomy" id="56457"/>
    <lineage>
        <taxon>Bacteria</taxon>
        <taxon>Pseudomonadati</taxon>
        <taxon>Pseudomonadota</taxon>
        <taxon>Gammaproteobacteria</taxon>
        <taxon>Lysobacterales</taxon>
        <taxon>Lysobacteraceae</taxon>
        <taxon>Xanthomonas</taxon>
    </lineage>
</organism>
<dbReference type="RefSeq" id="WP_084726000.1">
    <property type="nucleotide sequence ID" value="NZ_MDEI01000006.1"/>
</dbReference>
<dbReference type="InterPro" id="IPR021834">
    <property type="entry name" value="DUF3426"/>
</dbReference>
<dbReference type="AlphaFoldDB" id="A0A2S7D432"/>
<reference evidence="3" key="1">
    <citation type="submission" date="2016-08" db="EMBL/GenBank/DDBJ databases">
        <authorList>
            <person name="Merda D."/>
            <person name="Briand M."/>
            <person name="Taghouti G."/>
            <person name="Carrere S."/>
            <person name="Gouzy J."/>
            <person name="Portier P."/>
            <person name="Jacques M.-A."/>
            <person name="Fischer-Le Saux M."/>
        </authorList>
    </citation>
    <scope>NUCLEOTIDE SEQUENCE [LARGE SCALE GENOMIC DNA]</scope>
    <source>
        <strain evidence="3">CFBP4643</strain>
    </source>
</reference>
<evidence type="ECO:0000313" key="2">
    <source>
        <dbReference type="EMBL" id="PPU68596.1"/>
    </source>
</evidence>
<comment type="caution">
    <text evidence="2">The sequence shown here is derived from an EMBL/GenBank/DDBJ whole genome shotgun (WGS) entry which is preliminary data.</text>
</comment>
<feature type="compositionally biased region" description="Basic and acidic residues" evidence="1">
    <location>
        <begin position="126"/>
        <end position="139"/>
    </location>
</feature>
<dbReference type="Pfam" id="PF11906">
    <property type="entry name" value="DUF3426"/>
    <property type="match status" value="1"/>
</dbReference>
<dbReference type="OrthoDB" id="6717714at2"/>
<feature type="region of interest" description="Disordered" evidence="1">
    <location>
        <begin position="1"/>
        <end position="39"/>
    </location>
</feature>
<feature type="region of interest" description="Disordered" evidence="1">
    <location>
        <begin position="156"/>
        <end position="195"/>
    </location>
</feature>
<gene>
    <name evidence="2" type="ORF">XpiCFBP4643_08800</name>
</gene>
<sequence>MSETPPPRRPLATFLRATPPPAPTLMQPPVLPASAPTEPVVPMPAAELPAAPVSPPVPAPGVAAADVPVVSAPPTALAQPADADGSAHPDHAGLQDTAAHARVAPQLALEQDTAGVAPGDTTTDTAPHRAPDAADRQESEALDAGGIDASTGELAADAQHDHAAGQARAHATPMHPLPAPAVAAPTFARRGPGRPRLRASGRQWALLLGLAGLLGLQIVIADRAHLAGDARWRPLVASACAVVRCTLPAWRDPATLTLLNRDVRPLPGVSGVLEIQASFRNDARWAQAWPWLQLSLSDADGRVIGTRVLSPQEYLGQAPAEHDTLAPGQAVQVAFRVREPAASTAAFSFDFR</sequence>
<proteinExistence type="predicted"/>
<accession>A0A2S7D432</accession>
<protein>
    <submittedName>
        <fullName evidence="2">DUF3426 domain-containing protein</fullName>
    </submittedName>
</protein>
<dbReference type="EMBL" id="MDEI01000006">
    <property type="protein sequence ID" value="PPU68596.1"/>
    <property type="molecule type" value="Genomic_DNA"/>
</dbReference>
<feature type="region of interest" description="Disordered" evidence="1">
    <location>
        <begin position="111"/>
        <end position="141"/>
    </location>
</feature>
<keyword evidence="3" id="KW-1185">Reference proteome</keyword>
<dbReference type="Proteomes" id="UP000238191">
    <property type="component" value="Unassembled WGS sequence"/>
</dbReference>
<evidence type="ECO:0000256" key="1">
    <source>
        <dbReference type="SAM" id="MobiDB-lite"/>
    </source>
</evidence>
<evidence type="ECO:0000313" key="3">
    <source>
        <dbReference type="Proteomes" id="UP000238191"/>
    </source>
</evidence>
<name>A0A2S7D432_9XANT</name>